<dbReference type="Proteomes" id="UP000467840">
    <property type="component" value="Chromosome 3"/>
</dbReference>
<reference evidence="1 2" key="1">
    <citation type="journal article" date="2020" name="Mol. Plant">
        <title>The Chromosome-Based Rubber Tree Genome Provides New Insights into Spurge Genome Evolution and Rubber Biosynthesis.</title>
        <authorList>
            <person name="Liu J."/>
            <person name="Shi C."/>
            <person name="Shi C.C."/>
            <person name="Li W."/>
            <person name="Zhang Q.J."/>
            <person name="Zhang Y."/>
            <person name="Li K."/>
            <person name="Lu H.F."/>
            <person name="Shi C."/>
            <person name="Zhu S.T."/>
            <person name="Xiao Z.Y."/>
            <person name="Nan H."/>
            <person name="Yue Y."/>
            <person name="Zhu X.G."/>
            <person name="Wu Y."/>
            <person name="Hong X.N."/>
            <person name="Fan G.Y."/>
            <person name="Tong Y."/>
            <person name="Zhang D."/>
            <person name="Mao C.L."/>
            <person name="Liu Y.L."/>
            <person name="Hao S.J."/>
            <person name="Liu W.Q."/>
            <person name="Lv M.Q."/>
            <person name="Zhang H.B."/>
            <person name="Liu Y."/>
            <person name="Hu-Tang G.R."/>
            <person name="Wang J.P."/>
            <person name="Wang J.H."/>
            <person name="Sun Y.H."/>
            <person name="Ni S.B."/>
            <person name="Chen W.B."/>
            <person name="Zhang X.C."/>
            <person name="Jiao Y.N."/>
            <person name="Eichler E.E."/>
            <person name="Li G.H."/>
            <person name="Liu X."/>
            <person name="Gao L.Z."/>
        </authorList>
    </citation>
    <scope>NUCLEOTIDE SEQUENCE [LARGE SCALE GENOMIC DNA]</scope>
    <source>
        <strain evidence="2">cv. GT1</strain>
        <tissue evidence="1">Leaf</tissue>
    </source>
</reference>
<accession>A0A6A6KCY2</accession>
<proteinExistence type="predicted"/>
<comment type="caution">
    <text evidence="1">The sequence shown here is derived from an EMBL/GenBank/DDBJ whole genome shotgun (WGS) entry which is preliminary data.</text>
</comment>
<keyword evidence="2" id="KW-1185">Reference proteome</keyword>
<gene>
    <name evidence="1" type="ORF">GH714_000795</name>
</gene>
<evidence type="ECO:0000313" key="1">
    <source>
        <dbReference type="EMBL" id="KAF2285359.1"/>
    </source>
</evidence>
<dbReference type="EMBL" id="JAAGAX010000017">
    <property type="protein sequence ID" value="KAF2285359.1"/>
    <property type="molecule type" value="Genomic_DNA"/>
</dbReference>
<sequence>MAIPKRVSVAGDLPPAVASSGEVDWSRSKAVKAVQSDRRWFAHCGWRFTAAAGVFQWRRRNRKGPWRGSSSAAGRAVAWRHKITNIPMSNNNHSLCSILDANKLIGPNFLDWYKNLTIVLK</sequence>
<protein>
    <submittedName>
        <fullName evidence="1">Uncharacterized protein</fullName>
    </submittedName>
</protein>
<evidence type="ECO:0000313" key="2">
    <source>
        <dbReference type="Proteomes" id="UP000467840"/>
    </source>
</evidence>
<dbReference type="AlphaFoldDB" id="A0A6A6KCY2"/>
<name>A0A6A6KCY2_HEVBR</name>
<organism evidence="1 2">
    <name type="scientific">Hevea brasiliensis</name>
    <name type="common">Para rubber tree</name>
    <name type="synonym">Siphonia brasiliensis</name>
    <dbReference type="NCBI Taxonomy" id="3981"/>
    <lineage>
        <taxon>Eukaryota</taxon>
        <taxon>Viridiplantae</taxon>
        <taxon>Streptophyta</taxon>
        <taxon>Embryophyta</taxon>
        <taxon>Tracheophyta</taxon>
        <taxon>Spermatophyta</taxon>
        <taxon>Magnoliopsida</taxon>
        <taxon>eudicotyledons</taxon>
        <taxon>Gunneridae</taxon>
        <taxon>Pentapetalae</taxon>
        <taxon>rosids</taxon>
        <taxon>fabids</taxon>
        <taxon>Malpighiales</taxon>
        <taxon>Euphorbiaceae</taxon>
        <taxon>Crotonoideae</taxon>
        <taxon>Micrandreae</taxon>
        <taxon>Hevea</taxon>
    </lineage>
</organism>